<evidence type="ECO:0000256" key="1">
    <source>
        <dbReference type="SAM" id="MobiDB-lite"/>
    </source>
</evidence>
<dbReference type="SUPFAM" id="SSF55781">
    <property type="entry name" value="GAF domain-like"/>
    <property type="match status" value="1"/>
</dbReference>
<dbReference type="Gene3D" id="3.30.450.40">
    <property type="match status" value="1"/>
</dbReference>
<accession>A0A9W7L9D3</accession>
<reference evidence="4" key="1">
    <citation type="journal article" date="2023" name="Commun. Biol.">
        <title>Genome analysis of Parmales, the sister group of diatoms, reveals the evolutionary specialization of diatoms from phago-mixotrophs to photoautotrophs.</title>
        <authorList>
            <person name="Ban H."/>
            <person name="Sato S."/>
            <person name="Yoshikawa S."/>
            <person name="Yamada K."/>
            <person name="Nakamura Y."/>
            <person name="Ichinomiya M."/>
            <person name="Sato N."/>
            <person name="Blanc-Mathieu R."/>
            <person name="Endo H."/>
            <person name="Kuwata A."/>
            <person name="Ogata H."/>
        </authorList>
    </citation>
    <scope>NUCLEOTIDE SEQUENCE [LARGE SCALE GENOMIC DNA]</scope>
</reference>
<dbReference type="EMBL" id="BRYA01000165">
    <property type="protein sequence ID" value="GMI42059.1"/>
    <property type="molecule type" value="Genomic_DNA"/>
</dbReference>
<dbReference type="SMART" id="SM00065">
    <property type="entry name" value="GAF"/>
    <property type="match status" value="1"/>
</dbReference>
<evidence type="ECO:0000259" key="2">
    <source>
        <dbReference type="SMART" id="SM00065"/>
    </source>
</evidence>
<dbReference type="InterPro" id="IPR003018">
    <property type="entry name" value="GAF"/>
</dbReference>
<feature type="domain" description="GAF" evidence="2">
    <location>
        <begin position="231"/>
        <end position="377"/>
    </location>
</feature>
<protein>
    <recommendedName>
        <fullName evidence="2">GAF domain-containing protein</fullName>
    </recommendedName>
</protein>
<feature type="region of interest" description="Disordered" evidence="1">
    <location>
        <begin position="75"/>
        <end position="116"/>
    </location>
</feature>
<feature type="compositionally biased region" description="Basic and acidic residues" evidence="1">
    <location>
        <begin position="104"/>
        <end position="116"/>
    </location>
</feature>
<dbReference type="Pfam" id="PF01590">
    <property type="entry name" value="GAF"/>
    <property type="match status" value="1"/>
</dbReference>
<evidence type="ECO:0000313" key="3">
    <source>
        <dbReference type="EMBL" id="GMI42059.1"/>
    </source>
</evidence>
<feature type="region of interest" description="Disordered" evidence="1">
    <location>
        <begin position="130"/>
        <end position="160"/>
    </location>
</feature>
<comment type="caution">
    <text evidence="3">The sequence shown here is derived from an EMBL/GenBank/DDBJ whole genome shotgun (WGS) entry which is preliminary data.</text>
</comment>
<evidence type="ECO:0000313" key="4">
    <source>
        <dbReference type="Proteomes" id="UP001165065"/>
    </source>
</evidence>
<dbReference type="AlphaFoldDB" id="A0A9W7L9D3"/>
<dbReference type="OrthoDB" id="295473at2759"/>
<organism evidence="3 4">
    <name type="scientific">Triparma columacea</name>
    <dbReference type="NCBI Taxonomy" id="722753"/>
    <lineage>
        <taxon>Eukaryota</taxon>
        <taxon>Sar</taxon>
        <taxon>Stramenopiles</taxon>
        <taxon>Ochrophyta</taxon>
        <taxon>Bolidophyceae</taxon>
        <taxon>Parmales</taxon>
        <taxon>Triparmaceae</taxon>
        <taxon>Triparma</taxon>
    </lineage>
</organism>
<name>A0A9W7L9D3_9STRA</name>
<gene>
    <name evidence="3" type="ORF">TrCOL_g1750</name>
</gene>
<sequence length="455" mass="51133">MSVTAERILGPINLSHYSSALLMNLSSDGGRTLSTKKLSQLKMTHLSQMSITNFADQKAIVAAVKETLAALDRPKGGSMEWEGRGEMGDGGDEAQPKNKRTQRKSQDRKSFEKRRSFDFKKQFEKIDGMRGELDKEGKKKKVDGIRRRSFDPDENQKTDSDMMDEVQRNIAEDEHAEARTIAKPRKKMGANTETNFKFTNASAGVEEKAARKARAQQYGNSAQRTAKADDGLHKLGLKAMKKFKDDIKCERASIMFFDSAKNDLFFYSDESRFRFDMSQGIAGYCARTGEIVNVPDAYADERFLKDMDKQTGFKTRNVLAAPIRARGADGIIAVIQMLNKDQKEDGGVFTEFDEQLIMDCTFRVSEALSLQFETLVNAQVDMERVSLDGMKAAKAAEFKSLEPGEAEGPAWDEVPLKESQGRVVRLNKETDAMAEVRRKRVDEYGKEVRESKIGI</sequence>
<dbReference type="InterPro" id="IPR029016">
    <property type="entry name" value="GAF-like_dom_sf"/>
</dbReference>
<proteinExistence type="predicted"/>
<keyword evidence="4" id="KW-1185">Reference proteome</keyword>
<dbReference type="Proteomes" id="UP001165065">
    <property type="component" value="Unassembled WGS sequence"/>
</dbReference>